<proteinExistence type="predicted"/>
<evidence type="ECO:0000313" key="2">
    <source>
        <dbReference type="Proteomes" id="UP000017842"/>
    </source>
</evidence>
<comment type="caution">
    <text evidence="1">The sequence shown here is derived from an EMBL/GenBank/DDBJ whole genome shotgun (WGS) entry which is preliminary data.</text>
</comment>
<gene>
    <name evidence="1" type="ORF">MGMO_74c00080</name>
</gene>
<reference evidence="1 2" key="1">
    <citation type="journal article" date="2013" name="Genome Announc.">
        <title>Draft Genome Sequence of the Methanotrophic Gammaproteobacterium Methyloglobulus morosus DSM 22980 Strain KoM1.</title>
        <authorList>
            <person name="Poehlein A."/>
            <person name="Deutzmann J.S."/>
            <person name="Daniel R."/>
            <person name="Simeonova D.D."/>
        </authorList>
    </citation>
    <scope>NUCLEOTIDE SEQUENCE [LARGE SCALE GENOMIC DNA]</scope>
    <source>
        <strain evidence="1 2">KoM1</strain>
    </source>
</reference>
<dbReference type="EMBL" id="AYLO01000071">
    <property type="protein sequence ID" value="ESS72056.1"/>
    <property type="molecule type" value="Genomic_DNA"/>
</dbReference>
<accession>V5DXL5</accession>
<organism evidence="1 2">
    <name type="scientific">Methyloglobulus morosus KoM1</name>
    <dbReference type="NCBI Taxonomy" id="1116472"/>
    <lineage>
        <taxon>Bacteria</taxon>
        <taxon>Pseudomonadati</taxon>
        <taxon>Pseudomonadota</taxon>
        <taxon>Gammaproteobacteria</taxon>
        <taxon>Methylococcales</taxon>
        <taxon>Methylococcaceae</taxon>
        <taxon>Methyloglobulus</taxon>
    </lineage>
</organism>
<name>V5DXL5_9GAMM</name>
<dbReference type="AlphaFoldDB" id="V5DXL5"/>
<evidence type="ECO:0000313" key="1">
    <source>
        <dbReference type="EMBL" id="ESS72056.1"/>
    </source>
</evidence>
<protein>
    <submittedName>
        <fullName evidence="1">Uncharacterized protein</fullName>
    </submittedName>
</protein>
<keyword evidence="2" id="KW-1185">Reference proteome</keyword>
<dbReference type="Proteomes" id="UP000017842">
    <property type="component" value="Unassembled WGS sequence"/>
</dbReference>
<dbReference type="STRING" id="1116472.MGMO_74c00080"/>
<dbReference type="RefSeq" id="WP_023494904.1">
    <property type="nucleotide sequence ID" value="NZ_AYLO01000071.1"/>
</dbReference>
<sequence>MTCSSDKLIYISATTEDRSRVSPGVIRSYWPNGIEQAIECYGATAFLSACTNSDYKNKRIGVGKFRNFYQGSSNWTNADFKPGDQGEC</sequence>
<dbReference type="OrthoDB" id="10021524at2"/>